<gene>
    <name evidence="3" type="ORF">Scep_021417</name>
</gene>
<dbReference type="AlphaFoldDB" id="A0AAP0FB22"/>
<comment type="caution">
    <text evidence="3">The sequence shown here is derived from an EMBL/GenBank/DDBJ whole genome shotgun (WGS) entry which is preliminary data.</text>
</comment>
<reference evidence="3 4" key="1">
    <citation type="submission" date="2024-01" db="EMBL/GenBank/DDBJ databases">
        <title>Genome assemblies of Stephania.</title>
        <authorList>
            <person name="Yang L."/>
        </authorList>
    </citation>
    <scope>NUCLEOTIDE SEQUENCE [LARGE SCALE GENOMIC DNA]</scope>
    <source>
        <strain evidence="3">JXDWG</strain>
        <tissue evidence="3">Leaf</tissue>
    </source>
</reference>
<dbReference type="InterPro" id="IPR056729">
    <property type="entry name" value="GMPPB_C"/>
</dbReference>
<organism evidence="3 4">
    <name type="scientific">Stephania cephalantha</name>
    <dbReference type="NCBI Taxonomy" id="152367"/>
    <lineage>
        <taxon>Eukaryota</taxon>
        <taxon>Viridiplantae</taxon>
        <taxon>Streptophyta</taxon>
        <taxon>Embryophyta</taxon>
        <taxon>Tracheophyta</taxon>
        <taxon>Spermatophyta</taxon>
        <taxon>Magnoliopsida</taxon>
        <taxon>Ranunculales</taxon>
        <taxon>Menispermaceae</taxon>
        <taxon>Menispermoideae</taxon>
        <taxon>Cissampelideae</taxon>
        <taxon>Stephania</taxon>
    </lineage>
</organism>
<proteinExistence type="predicted"/>
<evidence type="ECO:0000313" key="4">
    <source>
        <dbReference type="Proteomes" id="UP001419268"/>
    </source>
</evidence>
<feature type="region of interest" description="Disordered" evidence="1">
    <location>
        <begin position="123"/>
        <end position="149"/>
    </location>
</feature>
<dbReference type="InterPro" id="IPR011004">
    <property type="entry name" value="Trimer_LpxA-like_sf"/>
</dbReference>
<feature type="region of interest" description="Disordered" evidence="1">
    <location>
        <begin position="226"/>
        <end position="245"/>
    </location>
</feature>
<keyword evidence="4" id="KW-1185">Reference proteome</keyword>
<sequence length="245" mass="27813">MRGACIKRNSCICSSIIGWNCSVGAWARVDNLLILDEDVHIADEVYCNGHFAPQLDKKSLKCWFRLWLLELLTSRKAIEEGCHDDDHNELVAFAKKKNEENHFMEIVDSGLREAASQFHLHLGHTPPRTNVKSRSHNTEIASSRRPMRDHTHGFSAMSNRQLFHHVHQMRRLISSSTCRTPSYDVGDESPTVFERIRPSVTDTYLNKGTSDILGRKESVAKQQQINNSCASDNPFDSVDPKATIQ</sequence>
<dbReference type="SUPFAM" id="SSF51161">
    <property type="entry name" value="Trimeric LpxA-like enzymes"/>
    <property type="match status" value="1"/>
</dbReference>
<dbReference type="Pfam" id="PF25087">
    <property type="entry name" value="GMPPB_C"/>
    <property type="match status" value="1"/>
</dbReference>
<evidence type="ECO:0000256" key="1">
    <source>
        <dbReference type="SAM" id="MobiDB-lite"/>
    </source>
</evidence>
<dbReference type="Proteomes" id="UP001419268">
    <property type="component" value="Unassembled WGS sequence"/>
</dbReference>
<evidence type="ECO:0000259" key="2">
    <source>
        <dbReference type="Pfam" id="PF25087"/>
    </source>
</evidence>
<feature type="domain" description="Mannose-1-phosphate guanyltransferase C-terminal" evidence="2">
    <location>
        <begin position="1"/>
        <end position="52"/>
    </location>
</feature>
<dbReference type="EMBL" id="JBBNAG010000009">
    <property type="protein sequence ID" value="KAK9104573.1"/>
    <property type="molecule type" value="Genomic_DNA"/>
</dbReference>
<protein>
    <recommendedName>
        <fullName evidence="2">Mannose-1-phosphate guanyltransferase C-terminal domain-containing protein</fullName>
    </recommendedName>
</protein>
<accession>A0AAP0FB22</accession>
<evidence type="ECO:0000313" key="3">
    <source>
        <dbReference type="EMBL" id="KAK9104573.1"/>
    </source>
</evidence>
<name>A0AAP0FB22_9MAGN</name>